<gene>
    <name evidence="1" type="ORF">uav_033</name>
</gene>
<protein>
    <submittedName>
        <fullName evidence="1">Uncharacterized protein</fullName>
    </submittedName>
</protein>
<evidence type="ECO:0000313" key="1">
    <source>
        <dbReference type="EMBL" id="QYW06565.1"/>
    </source>
</evidence>
<accession>A0A975UY32</accession>
<reference evidence="1" key="1">
    <citation type="submission" date="2021-07" db="EMBL/GenBank/DDBJ databases">
        <title>Complete genome sequence and phylogenomic analysis of the two lytic bacteriophage isolated from terrestrial biotopes of Antarctica.</title>
        <authorList>
            <person name="Holovan V."/>
            <person name="Rabalski L."/>
            <person name="Zlatohurska M."/>
            <person name="Andriichuk O."/>
            <person name="Budzanivska I."/>
            <person name="Shevchenko O."/>
            <person name="Gupalo A."/>
        </authorList>
    </citation>
    <scope>NUCLEOTIDE SEQUENCE</scope>
</reference>
<name>A0A975UY32_9CAUD</name>
<organism evidence="1 2">
    <name type="scientific">Pseudomonas phage UAVern</name>
    <dbReference type="NCBI Taxonomy" id="2856997"/>
    <lineage>
        <taxon>Viruses</taxon>
        <taxon>Duplodnaviria</taxon>
        <taxon>Heunggongvirae</taxon>
        <taxon>Uroviricota</taxon>
        <taxon>Caudoviricetes</taxon>
        <taxon>Vandenendeviridae</taxon>
        <taxon>Gorskivirinae</taxon>
        <taxon>Uavernvirus</taxon>
        <taxon>Uavernvirus uavern</taxon>
    </lineage>
</organism>
<proteinExistence type="predicted"/>
<dbReference type="EMBL" id="MZ605293">
    <property type="protein sequence ID" value="QYW06565.1"/>
    <property type="molecule type" value="Genomic_DNA"/>
</dbReference>
<sequence>MSQPKLCPGCGLPMVDGQAFNGLLKCHWDCQDTVRADMGEENADDLIQFRINARLARDGITSSHRLFEQLGGKL</sequence>
<evidence type="ECO:0000313" key="2">
    <source>
        <dbReference type="Proteomes" id="UP001058093"/>
    </source>
</evidence>
<keyword evidence="2" id="KW-1185">Reference proteome</keyword>
<dbReference type="Proteomes" id="UP001058093">
    <property type="component" value="Segment"/>
</dbReference>